<dbReference type="RefSeq" id="WP_142863403.1">
    <property type="nucleotide sequence ID" value="NZ_VJMF01000051.1"/>
</dbReference>
<evidence type="ECO:0000256" key="1">
    <source>
        <dbReference type="ARBA" id="ARBA00023235"/>
    </source>
</evidence>
<name>A0A549SQ30_METSR</name>
<comment type="caution">
    <text evidence="7">The sequence shown here is derived from an EMBL/GenBank/DDBJ whole genome shotgun (WGS) entry which is preliminary data.</text>
</comment>
<dbReference type="InterPro" id="IPR029767">
    <property type="entry name" value="WecB-like"/>
</dbReference>
<accession>A0A549SQ30</accession>
<evidence type="ECO:0000313" key="7">
    <source>
        <dbReference type="EMBL" id="TRL31745.1"/>
    </source>
</evidence>
<dbReference type="EMBL" id="VJMF01000051">
    <property type="protein sequence ID" value="TRL31745.1"/>
    <property type="molecule type" value="Genomic_DNA"/>
</dbReference>
<reference evidence="7 8" key="1">
    <citation type="submission" date="2019-07" db="EMBL/GenBank/DDBJ databases">
        <title>Ln-dependent methylotrophs.</title>
        <authorList>
            <person name="Tani A."/>
        </authorList>
    </citation>
    <scope>NUCLEOTIDE SEQUENCE [LARGE SCALE GENOMIC DNA]</scope>
    <source>
        <strain evidence="7 8">SM89A</strain>
    </source>
</reference>
<organism evidence="7 8">
    <name type="scientific">Methylosinus sporium</name>
    <dbReference type="NCBI Taxonomy" id="428"/>
    <lineage>
        <taxon>Bacteria</taxon>
        <taxon>Pseudomonadati</taxon>
        <taxon>Pseudomonadota</taxon>
        <taxon>Alphaproteobacteria</taxon>
        <taxon>Hyphomicrobiales</taxon>
        <taxon>Methylocystaceae</taxon>
        <taxon>Methylosinus</taxon>
    </lineage>
</organism>
<sequence length="372" mass="40978">MSLPTVAVVVGTRPEAIKMIPVLRALRSEEGLRTLLVSTGQHREMLDQILGPFEARVDHDMRLMEPGQTLYKLSSRAISAFEAMLVEHSPQLVLVQGDTTTAMLGGLCAFYGKVAVGHVEAGLRTGNKLFPFPEEVNRRLLSVLADLHFAPTEANRRALMAEGVAEDRIFVTGNTVIDTLRLARGMRAPPPPVAIGGRRLVLVTAHRRESFGGPLQEIFAALCDLADAYPDIAIVYPAHLNPHVQRPAKEMLSGRRNIHLCAPVDYFSFVHLMSMAELILTDSGGVQEEAPSLGVPVLVMRNETERMEAVEAGVVRLVGTRRDDIVREARVLLDSASERHRMSEAINPYGDGFSGERIAKHVKAWLRAHDQR</sequence>
<dbReference type="Proteomes" id="UP000316781">
    <property type="component" value="Unassembled WGS sequence"/>
</dbReference>
<protein>
    <recommendedName>
        <fullName evidence="4">UDP-N-acetylglucosamine 2-epimerase (non-hydrolyzing)</fullName>
        <ecNumber evidence="4">5.1.3.14</ecNumber>
    </recommendedName>
</protein>
<dbReference type="EC" id="5.1.3.14" evidence="4"/>
<feature type="domain" description="UDP-N-acetylglucosamine 2-epimerase" evidence="6">
    <location>
        <begin position="25"/>
        <end position="362"/>
    </location>
</feature>
<dbReference type="PANTHER" id="PTHR43174:SF2">
    <property type="entry name" value="UDP-N-ACETYLGLUCOSAMINE 2-EPIMERASE"/>
    <property type="match status" value="1"/>
</dbReference>
<dbReference type="NCBIfam" id="TIGR00236">
    <property type="entry name" value="wecB"/>
    <property type="match status" value="1"/>
</dbReference>
<evidence type="ECO:0000256" key="5">
    <source>
        <dbReference type="RuleBase" id="RU003513"/>
    </source>
</evidence>
<dbReference type="CDD" id="cd03786">
    <property type="entry name" value="GTB_UDP-GlcNAc_2-Epimerase"/>
    <property type="match status" value="1"/>
</dbReference>
<dbReference type="InterPro" id="IPR003331">
    <property type="entry name" value="UDP_GlcNAc_Epimerase_2_dom"/>
</dbReference>
<dbReference type="AlphaFoldDB" id="A0A549SQ30"/>
<evidence type="ECO:0000256" key="4">
    <source>
        <dbReference type="ARBA" id="ARBA00038858"/>
    </source>
</evidence>
<dbReference type="Pfam" id="PF02350">
    <property type="entry name" value="Epimerase_2"/>
    <property type="match status" value="1"/>
</dbReference>
<dbReference type="PANTHER" id="PTHR43174">
    <property type="entry name" value="UDP-N-ACETYLGLUCOSAMINE 2-EPIMERASE"/>
    <property type="match status" value="1"/>
</dbReference>
<evidence type="ECO:0000259" key="6">
    <source>
        <dbReference type="Pfam" id="PF02350"/>
    </source>
</evidence>
<comment type="catalytic activity">
    <reaction evidence="2">
        <text>UDP-N-acetyl-alpha-D-glucosamine = UDP-N-acetyl-alpha-D-mannosamine</text>
        <dbReference type="Rhea" id="RHEA:17213"/>
        <dbReference type="ChEBI" id="CHEBI:57705"/>
        <dbReference type="ChEBI" id="CHEBI:68623"/>
        <dbReference type="EC" id="5.1.3.14"/>
    </reaction>
</comment>
<dbReference type="GO" id="GO:0008761">
    <property type="term" value="F:UDP-N-acetylglucosamine 2-epimerase activity"/>
    <property type="evidence" value="ECO:0007669"/>
    <property type="project" value="UniProtKB-EC"/>
</dbReference>
<evidence type="ECO:0000256" key="3">
    <source>
        <dbReference type="ARBA" id="ARBA00038209"/>
    </source>
</evidence>
<evidence type="ECO:0000313" key="8">
    <source>
        <dbReference type="Proteomes" id="UP000316781"/>
    </source>
</evidence>
<dbReference type="Gene3D" id="3.40.50.2000">
    <property type="entry name" value="Glycogen Phosphorylase B"/>
    <property type="match status" value="2"/>
</dbReference>
<keyword evidence="1 5" id="KW-0413">Isomerase</keyword>
<comment type="similarity">
    <text evidence="3 5">Belongs to the UDP-N-acetylglucosamine 2-epimerase family.</text>
</comment>
<evidence type="ECO:0000256" key="2">
    <source>
        <dbReference type="ARBA" id="ARBA00036080"/>
    </source>
</evidence>
<proteinExistence type="inferred from homology"/>
<gene>
    <name evidence="7" type="ORF">FM996_13245</name>
</gene>
<dbReference type="SUPFAM" id="SSF53756">
    <property type="entry name" value="UDP-Glycosyltransferase/glycogen phosphorylase"/>
    <property type="match status" value="1"/>
</dbReference>